<comment type="caution">
    <text evidence="2">The sequence shown here is derived from an EMBL/GenBank/DDBJ whole genome shotgun (WGS) entry which is preliminary data.</text>
</comment>
<evidence type="ECO:0000313" key="2">
    <source>
        <dbReference type="EMBL" id="CAB1458221.1"/>
    </source>
</evidence>
<evidence type="ECO:0000256" key="1">
    <source>
        <dbReference type="SAM" id="MobiDB-lite"/>
    </source>
</evidence>
<reference evidence="2" key="1">
    <citation type="submission" date="2020-03" db="EMBL/GenBank/DDBJ databases">
        <authorList>
            <person name="Weist P."/>
        </authorList>
    </citation>
    <scope>NUCLEOTIDE SEQUENCE</scope>
</reference>
<name>A0A9N7ZBU2_PLEPL</name>
<organism evidence="2 3">
    <name type="scientific">Pleuronectes platessa</name>
    <name type="common">European plaice</name>
    <dbReference type="NCBI Taxonomy" id="8262"/>
    <lineage>
        <taxon>Eukaryota</taxon>
        <taxon>Metazoa</taxon>
        <taxon>Chordata</taxon>
        <taxon>Craniata</taxon>
        <taxon>Vertebrata</taxon>
        <taxon>Euteleostomi</taxon>
        <taxon>Actinopterygii</taxon>
        <taxon>Neopterygii</taxon>
        <taxon>Teleostei</taxon>
        <taxon>Neoteleostei</taxon>
        <taxon>Acanthomorphata</taxon>
        <taxon>Carangaria</taxon>
        <taxon>Pleuronectiformes</taxon>
        <taxon>Pleuronectoidei</taxon>
        <taxon>Pleuronectidae</taxon>
        <taxon>Pleuronectes</taxon>
    </lineage>
</organism>
<gene>
    <name evidence="2" type="ORF">PLEPLA_LOCUS46051</name>
</gene>
<dbReference type="AlphaFoldDB" id="A0A9N7ZBU2"/>
<evidence type="ECO:0000313" key="3">
    <source>
        <dbReference type="Proteomes" id="UP001153269"/>
    </source>
</evidence>
<dbReference type="EMBL" id="CADEAL010004378">
    <property type="protein sequence ID" value="CAB1458221.1"/>
    <property type="molecule type" value="Genomic_DNA"/>
</dbReference>
<dbReference type="Proteomes" id="UP001153269">
    <property type="component" value="Unassembled WGS sequence"/>
</dbReference>
<feature type="region of interest" description="Disordered" evidence="1">
    <location>
        <begin position="47"/>
        <end position="74"/>
    </location>
</feature>
<proteinExistence type="predicted"/>
<sequence length="153" mass="15979">MEAGRVDGVSETGKDEAGFVVVDEEMDGSGEASVVSRAVTVHTNQIKPYEPSSLPRGDAASAPKGGGGEISKTNHTIHSCMPQLTQSSCANTFIPCSTVTKGSATRGSEAECGSSAPLQWLCSSDLGVFRQLQAMEEDELEADDQQLLCSPPT</sequence>
<accession>A0A9N7ZBU2</accession>
<keyword evidence="3" id="KW-1185">Reference proteome</keyword>
<protein>
    <submittedName>
        <fullName evidence="2">Uncharacterized protein</fullName>
    </submittedName>
</protein>